<dbReference type="Proteomes" id="UP000800981">
    <property type="component" value="Unassembled WGS sequence"/>
</dbReference>
<evidence type="ECO:0000256" key="4">
    <source>
        <dbReference type="ARBA" id="ARBA00022676"/>
    </source>
</evidence>
<evidence type="ECO:0000313" key="12">
    <source>
        <dbReference type="EMBL" id="NHC16578.1"/>
    </source>
</evidence>
<feature type="transmembrane region" description="Helical" evidence="11">
    <location>
        <begin position="77"/>
        <end position="99"/>
    </location>
</feature>
<dbReference type="PANTHER" id="PTHR12468:SF2">
    <property type="entry name" value="GPI MANNOSYLTRANSFERASE 2"/>
    <property type="match status" value="1"/>
</dbReference>
<evidence type="ECO:0000256" key="8">
    <source>
        <dbReference type="ARBA" id="ARBA00022989"/>
    </source>
</evidence>
<keyword evidence="5" id="KW-0808">Transferase</keyword>
<sequence>MSAVEDRDEAGGVRPAPARPSGGEVLGPATAQPPSLERGAGSGGARGASRAALRETSGSALAETSGAALREASLSALWVWAATRIGTFLLGWVAVYHFAEGPLGSYLQRWAQWDWHHFEFIARNGYDSRFDPNIEAFFPGLPLVLRAVHTVGVDYVLAGLLVSFVAGAFGAVALARLAELDGPRGAGERAVLLLTLSPAAVFLAAGYAEALFLGCALPAWLCARRGHWWAAGLLAALASTTRVSGVFLAVALVVQFAVGPLRRDWRQAPALVLPFLPVLGYMAYLRNLRGPCTPTSDEVCGWLAWQRAQERGWGRSFSTPWDVLANTWDAAFGQSQAVPFRMDFRLELLAMAVGVGLTVFLLVRREWGEATFVGLSVAALG</sequence>
<evidence type="ECO:0000256" key="2">
    <source>
        <dbReference type="ARBA" id="ARBA00004687"/>
    </source>
</evidence>
<gene>
    <name evidence="12" type="ORF">G9H71_22605</name>
</gene>
<feature type="transmembrane region" description="Helical" evidence="11">
    <location>
        <begin position="155"/>
        <end position="178"/>
    </location>
</feature>
<dbReference type="Pfam" id="PF04188">
    <property type="entry name" value="Mannosyl_trans2"/>
    <property type="match status" value="1"/>
</dbReference>
<dbReference type="EMBL" id="JAANNP010000220">
    <property type="protein sequence ID" value="NHC16578.1"/>
    <property type="molecule type" value="Genomic_DNA"/>
</dbReference>
<reference evidence="12 13" key="1">
    <citation type="submission" date="2020-03" db="EMBL/GenBank/DDBJ databases">
        <title>Two novel Motilibacter sp.</title>
        <authorList>
            <person name="Liu S."/>
        </authorList>
    </citation>
    <scope>NUCLEOTIDE SEQUENCE [LARGE SCALE GENOMIC DNA]</scope>
    <source>
        <strain evidence="12 13">E257</strain>
    </source>
</reference>
<accession>A0ABX0H577</accession>
<feature type="non-terminal residue" evidence="12">
    <location>
        <position position="381"/>
    </location>
</feature>
<proteinExistence type="predicted"/>
<feature type="transmembrane region" description="Helical" evidence="11">
    <location>
        <begin position="268"/>
        <end position="285"/>
    </location>
</feature>
<keyword evidence="3" id="KW-0337">GPI-anchor biosynthesis</keyword>
<keyword evidence="8 11" id="KW-1133">Transmembrane helix</keyword>
<feature type="transmembrane region" description="Helical" evidence="11">
    <location>
        <begin position="190"/>
        <end position="208"/>
    </location>
</feature>
<feature type="transmembrane region" description="Helical" evidence="11">
    <location>
        <begin position="344"/>
        <end position="363"/>
    </location>
</feature>
<feature type="region of interest" description="Disordered" evidence="10">
    <location>
        <begin position="1"/>
        <end position="49"/>
    </location>
</feature>
<evidence type="ECO:0000256" key="5">
    <source>
        <dbReference type="ARBA" id="ARBA00022679"/>
    </source>
</evidence>
<keyword evidence="13" id="KW-1185">Reference proteome</keyword>
<evidence type="ECO:0000256" key="1">
    <source>
        <dbReference type="ARBA" id="ARBA00004477"/>
    </source>
</evidence>
<protein>
    <recommendedName>
        <fullName evidence="14">Mannosyltransferase PIG-V</fullName>
    </recommendedName>
</protein>
<dbReference type="InterPro" id="IPR007315">
    <property type="entry name" value="PIG-V/Gpi18"/>
</dbReference>
<evidence type="ECO:0000256" key="9">
    <source>
        <dbReference type="ARBA" id="ARBA00023136"/>
    </source>
</evidence>
<name>A0ABX0H577_9ACTN</name>
<comment type="caution">
    <text evidence="12">The sequence shown here is derived from an EMBL/GenBank/DDBJ whole genome shotgun (WGS) entry which is preliminary data.</text>
</comment>
<evidence type="ECO:0008006" key="14">
    <source>
        <dbReference type="Google" id="ProtNLM"/>
    </source>
</evidence>
<evidence type="ECO:0000256" key="10">
    <source>
        <dbReference type="SAM" id="MobiDB-lite"/>
    </source>
</evidence>
<dbReference type="RefSeq" id="WP_166284994.1">
    <property type="nucleotide sequence ID" value="NZ_JAANNP010000220.1"/>
</dbReference>
<comment type="subcellular location">
    <subcellularLocation>
        <location evidence="1">Endoplasmic reticulum membrane</location>
        <topology evidence="1">Multi-pass membrane protein</topology>
    </subcellularLocation>
</comment>
<dbReference type="PANTHER" id="PTHR12468">
    <property type="entry name" value="GPI MANNOSYLTRANSFERASE 2"/>
    <property type="match status" value="1"/>
</dbReference>
<evidence type="ECO:0000256" key="11">
    <source>
        <dbReference type="SAM" id="Phobius"/>
    </source>
</evidence>
<evidence type="ECO:0000256" key="6">
    <source>
        <dbReference type="ARBA" id="ARBA00022692"/>
    </source>
</evidence>
<evidence type="ECO:0000256" key="3">
    <source>
        <dbReference type="ARBA" id="ARBA00022502"/>
    </source>
</evidence>
<keyword evidence="4" id="KW-0328">Glycosyltransferase</keyword>
<keyword evidence="7" id="KW-0256">Endoplasmic reticulum</keyword>
<feature type="transmembrane region" description="Helical" evidence="11">
    <location>
        <begin position="228"/>
        <end position="256"/>
    </location>
</feature>
<keyword evidence="9 11" id="KW-0472">Membrane</keyword>
<evidence type="ECO:0000256" key="7">
    <source>
        <dbReference type="ARBA" id="ARBA00022824"/>
    </source>
</evidence>
<evidence type="ECO:0000313" key="13">
    <source>
        <dbReference type="Proteomes" id="UP000800981"/>
    </source>
</evidence>
<comment type="pathway">
    <text evidence="2">Glycolipid biosynthesis; glycosylphosphatidylinositol-anchor biosynthesis.</text>
</comment>
<keyword evidence="6 11" id="KW-0812">Transmembrane</keyword>
<organism evidence="12 13">
    <name type="scientific">Motilibacter deserti</name>
    <dbReference type="NCBI Taxonomy" id="2714956"/>
    <lineage>
        <taxon>Bacteria</taxon>
        <taxon>Bacillati</taxon>
        <taxon>Actinomycetota</taxon>
        <taxon>Actinomycetes</taxon>
        <taxon>Motilibacterales</taxon>
        <taxon>Motilibacteraceae</taxon>
        <taxon>Motilibacter</taxon>
    </lineage>
</organism>